<dbReference type="EMBL" id="CP046401">
    <property type="protein sequence ID" value="QGY46586.1"/>
    <property type="molecule type" value="Genomic_DNA"/>
</dbReference>
<dbReference type="AlphaFoldDB" id="A0A6I6JU76"/>
<organism evidence="1 2">
    <name type="scientific">Maribellus comscasis</name>
    <dbReference type="NCBI Taxonomy" id="2681766"/>
    <lineage>
        <taxon>Bacteria</taxon>
        <taxon>Pseudomonadati</taxon>
        <taxon>Bacteroidota</taxon>
        <taxon>Bacteroidia</taxon>
        <taxon>Marinilabiliales</taxon>
        <taxon>Prolixibacteraceae</taxon>
        <taxon>Maribellus</taxon>
    </lineage>
</organism>
<evidence type="ECO:0000313" key="1">
    <source>
        <dbReference type="EMBL" id="QGY46586.1"/>
    </source>
</evidence>
<evidence type="ECO:0000313" key="2">
    <source>
        <dbReference type="Proteomes" id="UP000428260"/>
    </source>
</evidence>
<gene>
    <name evidence="1" type="ORF">GM418_23870</name>
</gene>
<dbReference type="RefSeq" id="WP_158869717.1">
    <property type="nucleotide sequence ID" value="NZ_CP046401.1"/>
</dbReference>
<reference evidence="1 2" key="1">
    <citation type="submission" date="2019-11" db="EMBL/GenBank/DDBJ databases">
        <authorList>
            <person name="Zheng R.K."/>
            <person name="Sun C.M."/>
        </authorList>
    </citation>
    <scope>NUCLEOTIDE SEQUENCE [LARGE SCALE GENOMIC DNA]</scope>
    <source>
        <strain evidence="1 2">WC007</strain>
    </source>
</reference>
<accession>A0A6I6JU76</accession>
<dbReference type="Proteomes" id="UP000428260">
    <property type="component" value="Chromosome"/>
</dbReference>
<protein>
    <submittedName>
        <fullName evidence="1">Uncharacterized protein</fullName>
    </submittedName>
</protein>
<proteinExistence type="predicted"/>
<sequence length="64" mass="7431">MENKMEEHVRACIQEFSVEFVAHTGPLFQNAGYRAPVFCVAFPPRHKCRGYRYKTPLGFMFGMT</sequence>
<name>A0A6I6JU76_9BACT</name>
<keyword evidence="2" id="KW-1185">Reference proteome</keyword>
<dbReference type="KEGG" id="mcos:GM418_23870"/>